<gene>
    <name evidence="2" type="ORF">QYS47_34145</name>
</gene>
<evidence type="ECO:0000313" key="2">
    <source>
        <dbReference type="EMBL" id="WNB17522.1"/>
    </source>
</evidence>
<organism evidence="2">
    <name type="scientific">Marivirga arenosa</name>
    <dbReference type="NCBI Taxonomy" id="3059076"/>
    <lineage>
        <taxon>Bacteria</taxon>
        <taxon>Pseudomonadati</taxon>
        <taxon>Bacteroidota</taxon>
        <taxon>Cytophagia</taxon>
        <taxon>Cytophagales</taxon>
        <taxon>Marivirgaceae</taxon>
        <taxon>Marivirga</taxon>
    </lineage>
</organism>
<protein>
    <submittedName>
        <fullName evidence="2">Uncharacterized protein</fullName>
    </submittedName>
</protein>
<dbReference type="EMBL" id="CP129968">
    <property type="protein sequence ID" value="WNB17522.1"/>
    <property type="molecule type" value="Genomic_DNA"/>
</dbReference>
<dbReference type="KEGG" id="marp:QYS47_34145"/>
<sequence>MLFDLIDETFDKTIKTDLQNNYLNQVQVSKRWACYSDYCFDDPQKPNDVVCFTLIPYFDDFHQLSDKIQDLANVDIKNTRKVRKEFTEFLKTYPLINFSFILNDKKKIFGNNHEERKKTLKKEYTDLKKKYKEWLNNQPDQKEYYSQIIKKIDCVLLSIERNKKIKQIIGMTLVTALGAYVSNQVVKKLDLDIFGWFSDRDSINEVCDNFSIQLFHTYLHNFSDGKQFKFLASPAGSTANAFYEQLVRIPDYISGTISDYDRKLNQISNDKFDAMLTNYMAGNTHNNFVLKLSTDVNGLYCSRILIDLKE</sequence>
<evidence type="ECO:0000256" key="1">
    <source>
        <dbReference type="SAM" id="Coils"/>
    </source>
</evidence>
<keyword evidence="1" id="KW-0175">Coiled coil</keyword>
<dbReference type="AlphaFoldDB" id="A0AA51ZVI8"/>
<proteinExistence type="predicted"/>
<name>A0AA51ZVI8_9BACT</name>
<accession>A0AA51ZVI8</accession>
<reference evidence="2" key="1">
    <citation type="submission" date="2023-08" db="EMBL/GenBank/DDBJ databases">
        <title>Comparative genomics and taxonomic characterization of three novel marine species of genus Marivirga.</title>
        <authorList>
            <person name="Muhammad N."/>
            <person name="Kim S.-G."/>
        </authorList>
    </citation>
    <scope>NUCLEOTIDE SEQUENCE</scope>
    <source>
        <strain evidence="2">BKB1-2</strain>
    </source>
</reference>
<dbReference type="RefSeq" id="WP_322347005.1">
    <property type="nucleotide sequence ID" value="NZ_CP129968.2"/>
</dbReference>
<feature type="coiled-coil region" evidence="1">
    <location>
        <begin position="110"/>
        <end position="137"/>
    </location>
</feature>
<dbReference type="Proteomes" id="UP001232019">
    <property type="component" value="Chromosome"/>
</dbReference>